<dbReference type="PANTHER" id="PTHR42796">
    <property type="entry name" value="FUMARYLACETOACETATE HYDROLASE DOMAIN-CONTAINING PROTEIN 2A-RELATED"/>
    <property type="match status" value="1"/>
</dbReference>
<organism evidence="5 6">
    <name type="scientific">Pseudomonas yamanorum</name>
    <dbReference type="NCBI Taxonomy" id="515393"/>
    <lineage>
        <taxon>Bacteria</taxon>
        <taxon>Pseudomonadati</taxon>
        <taxon>Pseudomonadota</taxon>
        <taxon>Gammaproteobacteria</taxon>
        <taxon>Pseudomonadales</taxon>
        <taxon>Pseudomonadaceae</taxon>
        <taxon>Pseudomonas</taxon>
    </lineage>
</organism>
<proteinExistence type="inferred from homology"/>
<evidence type="ECO:0000313" key="5">
    <source>
        <dbReference type="EMBL" id="NWE77767.1"/>
    </source>
</evidence>
<evidence type="ECO:0000259" key="4">
    <source>
        <dbReference type="Pfam" id="PF01557"/>
    </source>
</evidence>
<accession>A0A7Y8FE95</accession>
<evidence type="ECO:0000256" key="3">
    <source>
        <dbReference type="ARBA" id="ARBA00022723"/>
    </source>
</evidence>
<comment type="similarity">
    <text evidence="1">Belongs to the FAH family.</text>
</comment>
<name>A0A7Y8FE95_9PSED</name>
<keyword evidence="3" id="KW-0479">Metal-binding</keyword>
<dbReference type="Gene3D" id="3.90.850.10">
    <property type="entry name" value="Fumarylacetoacetase-like, C-terminal domain"/>
    <property type="match status" value="1"/>
</dbReference>
<dbReference type="GO" id="GO:0016787">
    <property type="term" value="F:hydrolase activity"/>
    <property type="evidence" value="ECO:0007669"/>
    <property type="project" value="UniProtKB-KW"/>
</dbReference>
<dbReference type="PANTHER" id="PTHR42796:SF4">
    <property type="entry name" value="FUMARYLACETOACETATE HYDROLASE DOMAIN-CONTAINING PROTEIN 2A"/>
    <property type="match status" value="1"/>
</dbReference>
<evidence type="ECO:0000256" key="1">
    <source>
        <dbReference type="ARBA" id="ARBA00010211"/>
    </source>
</evidence>
<dbReference type="InterPro" id="IPR011234">
    <property type="entry name" value="Fumarylacetoacetase-like_C"/>
</dbReference>
<dbReference type="GO" id="GO:0044281">
    <property type="term" value="P:small molecule metabolic process"/>
    <property type="evidence" value="ECO:0007669"/>
    <property type="project" value="UniProtKB-ARBA"/>
</dbReference>
<comment type="caution">
    <text evidence="5">The sequence shown here is derived from an EMBL/GenBank/DDBJ whole genome shotgun (WGS) entry which is preliminary data.</text>
</comment>
<dbReference type="SUPFAM" id="SSF56529">
    <property type="entry name" value="FAH"/>
    <property type="match status" value="1"/>
</dbReference>
<sequence length="313" mass="34937">MKFQLFNYFRNDDAIAPGILVCDVSYDLQSFRAFTANVTLDEILEYWDEAKLWLAELANDISASPQGYDAHQLEPRSLRYAPLLSRPGTIYGAGANYRDHVDAMAKALNMNLCADPKSEGIPPWHFIKASRSSLAAHGQDINFPADTSMLDWEAELAVFIGKRADKVRGDEALLYVAGYSCANDLSARDHLKRPQVDESSPFRFDWIGHKSFNGSCPVGPLLTPADFINSPESLAIKLWRNGELRQDSNTSNHLYTIADQISYISQRVELFPGDIILTGTPAGVGMETQTFIQRGDIFRVWIEGLGTLENKII</sequence>
<dbReference type="Pfam" id="PF01557">
    <property type="entry name" value="FAA_hydrolase"/>
    <property type="match status" value="1"/>
</dbReference>
<protein>
    <submittedName>
        <fullName evidence="5">Fumarylacetoacetate hydrolase family protein</fullName>
    </submittedName>
</protein>
<keyword evidence="5" id="KW-0378">Hydrolase</keyword>
<evidence type="ECO:0000313" key="6">
    <source>
        <dbReference type="Proteomes" id="UP000537188"/>
    </source>
</evidence>
<dbReference type="GO" id="GO:0046872">
    <property type="term" value="F:metal ion binding"/>
    <property type="evidence" value="ECO:0007669"/>
    <property type="project" value="UniProtKB-KW"/>
</dbReference>
<dbReference type="EMBL" id="JACARF010000023">
    <property type="protein sequence ID" value="NWE77767.1"/>
    <property type="molecule type" value="Genomic_DNA"/>
</dbReference>
<dbReference type="AlphaFoldDB" id="A0A7Y8FE95"/>
<dbReference type="RefSeq" id="WP_177115116.1">
    <property type="nucleotide sequence ID" value="NZ_JACARF010000023.1"/>
</dbReference>
<dbReference type="InterPro" id="IPR036663">
    <property type="entry name" value="Fumarylacetoacetase_C_sf"/>
</dbReference>
<dbReference type="Proteomes" id="UP000537188">
    <property type="component" value="Unassembled WGS sequence"/>
</dbReference>
<feature type="domain" description="Fumarylacetoacetase-like C-terminal" evidence="4">
    <location>
        <begin position="89"/>
        <end position="312"/>
    </location>
</feature>
<evidence type="ECO:0000256" key="2">
    <source>
        <dbReference type="ARBA" id="ARBA00010715"/>
    </source>
</evidence>
<reference evidence="5 6" key="1">
    <citation type="submission" date="2020-04" db="EMBL/GenBank/DDBJ databases">
        <title>Molecular characterization of pseudomonads from Agaricus bisporus reveal novel blotch 2 pathogens in Western Europe.</title>
        <authorList>
            <person name="Taparia T."/>
            <person name="Krijger M."/>
            <person name="Haynes E."/>
            <person name="Elpinstone J.G."/>
            <person name="Noble R."/>
            <person name="Van Der Wolf J."/>
        </authorList>
    </citation>
    <scope>NUCLEOTIDE SEQUENCE [LARGE SCALE GENOMIC DNA]</scope>
    <source>
        <strain evidence="5 6">IPO3781</strain>
    </source>
</reference>
<dbReference type="InterPro" id="IPR051121">
    <property type="entry name" value="FAH"/>
</dbReference>
<gene>
    <name evidence="5" type="ORF">HX828_19545</name>
</gene>
<comment type="similarity">
    <text evidence="2">Belongs to the hydratase/decarboxylase family.</text>
</comment>